<dbReference type="EMBL" id="UOFS01000013">
    <property type="protein sequence ID" value="VAW92905.1"/>
    <property type="molecule type" value="Genomic_DNA"/>
</dbReference>
<gene>
    <name evidence="1" type="ORF">MNBD_GAMMA22-521</name>
</gene>
<dbReference type="PROSITE" id="PS51257">
    <property type="entry name" value="PROKAR_LIPOPROTEIN"/>
    <property type="match status" value="1"/>
</dbReference>
<dbReference type="InterPro" id="IPR038706">
    <property type="entry name" value="Type_VI_SciN-like_sf"/>
</dbReference>
<dbReference type="AlphaFoldDB" id="A0A3B0ZHK3"/>
<reference evidence="1" key="1">
    <citation type="submission" date="2018-06" db="EMBL/GenBank/DDBJ databases">
        <authorList>
            <person name="Zhirakovskaya E."/>
        </authorList>
    </citation>
    <scope>NUCLEOTIDE SEQUENCE</scope>
</reference>
<organism evidence="1">
    <name type="scientific">hydrothermal vent metagenome</name>
    <dbReference type="NCBI Taxonomy" id="652676"/>
    <lineage>
        <taxon>unclassified sequences</taxon>
        <taxon>metagenomes</taxon>
        <taxon>ecological metagenomes</taxon>
    </lineage>
</organism>
<proteinExistence type="predicted"/>
<evidence type="ECO:0008006" key="2">
    <source>
        <dbReference type="Google" id="ProtNLM"/>
    </source>
</evidence>
<dbReference type="InterPro" id="IPR017734">
    <property type="entry name" value="T6SS_SciN"/>
</dbReference>
<accession>A0A3B0ZHK3</accession>
<protein>
    <recommendedName>
        <fullName evidence="2">Type VI secretion lipoprotein/VasD</fullName>
    </recommendedName>
</protein>
<dbReference type="PANTHER" id="PTHR37625:SF4">
    <property type="entry name" value="OUTER MEMBRANE LIPOPROTEIN"/>
    <property type="match status" value="1"/>
</dbReference>
<dbReference type="Pfam" id="PF12790">
    <property type="entry name" value="T6SS-SciN"/>
    <property type="match status" value="1"/>
</dbReference>
<dbReference type="NCBIfam" id="TIGR03352">
    <property type="entry name" value="VI_chp_3"/>
    <property type="match status" value="1"/>
</dbReference>
<dbReference type="Gene3D" id="2.60.40.4150">
    <property type="entry name" value="Type VI secretion system, lipoprotein SciN"/>
    <property type="match status" value="1"/>
</dbReference>
<name>A0A3B0ZHK3_9ZZZZ</name>
<dbReference type="PANTHER" id="PTHR37625">
    <property type="entry name" value="OUTER MEMBRANE LIPOPROTEIN-RELATED"/>
    <property type="match status" value="1"/>
</dbReference>
<evidence type="ECO:0000313" key="1">
    <source>
        <dbReference type="EMBL" id="VAW92905.1"/>
    </source>
</evidence>
<sequence length="153" mass="17169">MHFKARQIITLFLITVLLSACGGPTIRMGISSSPDLNPNRKQAPLSVVVRIYQLRDISSFESTTFNEIWKNDLNALTGTVLTRKEIVIHPGVNKEIIFDRHEKAKYIGVAAIFRNPRDRKWRDIHELSSSLVGSRFSSSFSVSLVGNSINIAD</sequence>